<dbReference type="EMBL" id="CP028137">
    <property type="protein sequence ID" value="AZZ53865.1"/>
    <property type="molecule type" value="Genomic_DNA"/>
</dbReference>
<evidence type="ECO:0008006" key="4">
    <source>
        <dbReference type="Google" id="ProtNLM"/>
    </source>
</evidence>
<dbReference type="RefSeq" id="WP_123444668.1">
    <property type="nucleotide sequence ID" value="NZ_CP028137.1"/>
</dbReference>
<keyword evidence="1" id="KW-0812">Transmembrane</keyword>
<feature type="transmembrane region" description="Helical" evidence="1">
    <location>
        <begin position="66"/>
        <end position="89"/>
    </location>
</feature>
<proteinExistence type="predicted"/>
<evidence type="ECO:0000256" key="1">
    <source>
        <dbReference type="SAM" id="Phobius"/>
    </source>
</evidence>
<organism evidence="2 3">
    <name type="scientific">Rathayibacter festucae DSM 15932</name>
    <dbReference type="NCBI Taxonomy" id="1328866"/>
    <lineage>
        <taxon>Bacteria</taxon>
        <taxon>Bacillati</taxon>
        <taxon>Actinomycetota</taxon>
        <taxon>Actinomycetes</taxon>
        <taxon>Micrococcales</taxon>
        <taxon>Microbacteriaceae</taxon>
        <taxon>Rathayibacter</taxon>
    </lineage>
</organism>
<feature type="transmembrane region" description="Helical" evidence="1">
    <location>
        <begin position="39"/>
        <end position="59"/>
    </location>
</feature>
<keyword evidence="1" id="KW-1133">Transmembrane helix</keyword>
<dbReference type="Pfam" id="PF04020">
    <property type="entry name" value="Phage_holin_4_2"/>
    <property type="match status" value="1"/>
</dbReference>
<dbReference type="PANTHER" id="PTHR37309:SF1">
    <property type="entry name" value="SLR0284 PROTEIN"/>
    <property type="match status" value="1"/>
</dbReference>
<reference evidence="2 3" key="1">
    <citation type="submission" date="2018-03" db="EMBL/GenBank/DDBJ databases">
        <title>Bacteriophage NCPPB3778 and a type I-E CRISPR drive the evolution of the US Biological Select Agent, Rathayibacter toxicus.</title>
        <authorList>
            <person name="Davis E.W.II."/>
            <person name="Tabima J.F."/>
            <person name="Weisberg A.J."/>
            <person name="Dantas Lopes L."/>
            <person name="Wiseman M.S."/>
            <person name="Wiseman M.S."/>
            <person name="Pupko T."/>
            <person name="Belcher M.S."/>
            <person name="Sechler A.J."/>
            <person name="Tancos M.A."/>
            <person name="Schroeder B.K."/>
            <person name="Murray T.D."/>
            <person name="Luster D.G."/>
            <person name="Schneider W.L."/>
            <person name="Rogers E."/>
            <person name="Andreote F.D."/>
            <person name="Grunwald N.J."/>
            <person name="Putnam M.L."/>
            <person name="Chang J.H."/>
        </authorList>
    </citation>
    <scope>NUCLEOTIDE SEQUENCE [LARGE SCALE GENOMIC DNA]</scope>
    <source>
        <strain evidence="2 3">DSM 15932</strain>
    </source>
</reference>
<accession>A0A3Q9V037</accession>
<protein>
    <recommendedName>
        <fullName evidence="4">Phage holin family protein</fullName>
    </recommendedName>
</protein>
<dbReference type="Proteomes" id="UP000285317">
    <property type="component" value="Chromosome"/>
</dbReference>
<sequence>MRRLLLGLATNAVALWLTTLVVAGVRVDPYEQGPTAAVLTYLLVAVIFGVVNSVVGRVVRVVAFPLYVLTLGLVSFLVNGLLLLLTAWISGLFGFGLVVDGFWWGVLGALVLAIVNWFIGLLLRPFARDRRRD</sequence>
<dbReference type="KEGG" id="rfs:C1I64_18750"/>
<feature type="transmembrane region" description="Helical" evidence="1">
    <location>
        <begin position="101"/>
        <end position="123"/>
    </location>
</feature>
<dbReference type="InterPro" id="IPR007165">
    <property type="entry name" value="Phage_holin_4_2"/>
</dbReference>
<gene>
    <name evidence="2" type="ORF">C1I64_18750</name>
</gene>
<evidence type="ECO:0000313" key="2">
    <source>
        <dbReference type="EMBL" id="AZZ53865.1"/>
    </source>
</evidence>
<keyword evidence="1" id="KW-0472">Membrane</keyword>
<dbReference type="PANTHER" id="PTHR37309">
    <property type="entry name" value="SLR0284 PROTEIN"/>
    <property type="match status" value="1"/>
</dbReference>
<dbReference type="AlphaFoldDB" id="A0A3Q9V037"/>
<evidence type="ECO:0000313" key="3">
    <source>
        <dbReference type="Proteomes" id="UP000285317"/>
    </source>
</evidence>
<name>A0A3Q9V037_9MICO</name>